<accession>A0ABU6VGF5</accession>
<gene>
    <name evidence="1" type="ORF">PIB30_052800</name>
</gene>
<dbReference type="Proteomes" id="UP001341840">
    <property type="component" value="Unassembled WGS sequence"/>
</dbReference>
<keyword evidence="2" id="KW-1185">Reference proteome</keyword>
<organism evidence="1 2">
    <name type="scientific">Stylosanthes scabra</name>
    <dbReference type="NCBI Taxonomy" id="79078"/>
    <lineage>
        <taxon>Eukaryota</taxon>
        <taxon>Viridiplantae</taxon>
        <taxon>Streptophyta</taxon>
        <taxon>Embryophyta</taxon>
        <taxon>Tracheophyta</taxon>
        <taxon>Spermatophyta</taxon>
        <taxon>Magnoliopsida</taxon>
        <taxon>eudicotyledons</taxon>
        <taxon>Gunneridae</taxon>
        <taxon>Pentapetalae</taxon>
        <taxon>rosids</taxon>
        <taxon>fabids</taxon>
        <taxon>Fabales</taxon>
        <taxon>Fabaceae</taxon>
        <taxon>Papilionoideae</taxon>
        <taxon>50 kb inversion clade</taxon>
        <taxon>dalbergioids sensu lato</taxon>
        <taxon>Dalbergieae</taxon>
        <taxon>Pterocarpus clade</taxon>
        <taxon>Stylosanthes</taxon>
    </lineage>
</organism>
<reference evidence="1 2" key="1">
    <citation type="journal article" date="2023" name="Plants (Basel)">
        <title>Bridging the Gap: Combining Genomics and Transcriptomics Approaches to Understand Stylosanthes scabra, an Orphan Legume from the Brazilian Caatinga.</title>
        <authorList>
            <person name="Ferreira-Neto J.R.C."/>
            <person name="da Silva M.D."/>
            <person name="Binneck E."/>
            <person name="de Melo N.F."/>
            <person name="da Silva R.H."/>
            <person name="de Melo A.L.T.M."/>
            <person name="Pandolfi V."/>
            <person name="Bustamante F.O."/>
            <person name="Brasileiro-Vidal A.C."/>
            <person name="Benko-Iseppon A.M."/>
        </authorList>
    </citation>
    <scope>NUCLEOTIDE SEQUENCE [LARGE SCALE GENOMIC DNA]</scope>
    <source>
        <tissue evidence="1">Leaves</tissue>
    </source>
</reference>
<dbReference type="EMBL" id="JASCZI010151421">
    <property type="protein sequence ID" value="MED6172740.1"/>
    <property type="molecule type" value="Genomic_DNA"/>
</dbReference>
<evidence type="ECO:0000313" key="2">
    <source>
        <dbReference type="Proteomes" id="UP001341840"/>
    </source>
</evidence>
<comment type="caution">
    <text evidence="1">The sequence shown here is derived from an EMBL/GenBank/DDBJ whole genome shotgun (WGS) entry which is preliminary data.</text>
</comment>
<proteinExistence type="predicted"/>
<evidence type="ECO:0000313" key="1">
    <source>
        <dbReference type="EMBL" id="MED6172740.1"/>
    </source>
</evidence>
<name>A0ABU6VGF5_9FABA</name>
<protein>
    <submittedName>
        <fullName evidence="1">Uncharacterized protein</fullName>
    </submittedName>
</protein>
<sequence length="141" mass="15190">MSPLHWRRGGRFEFPFTVYDVKADVELLFMTGGPGVGMRVGYPLWVLSDLSPSLTLFNAEPVSVPTVHPTIDASPATCPSHVVARLQRRRLGSQHRRTVAAPSSNLATPSHRLAAPSLLASIGRRRSAVSLPASNAVAKVI</sequence>